<evidence type="ECO:0000313" key="9">
    <source>
        <dbReference type="Proteomes" id="UP000265120"/>
    </source>
</evidence>
<evidence type="ECO:0000256" key="6">
    <source>
        <dbReference type="ARBA" id="ARBA00023288"/>
    </source>
</evidence>
<dbReference type="Ensembl" id="ENSCSET00000032053.1">
    <property type="protein sequence ID" value="ENSCSEP00000031642.1"/>
    <property type="gene ID" value="ENSCSEG00000020275.1"/>
</dbReference>
<accession>A0A3P8WYI8</accession>
<proteinExistence type="predicted"/>
<evidence type="ECO:0000256" key="7">
    <source>
        <dbReference type="SAM" id="MobiDB-lite"/>
    </source>
</evidence>
<keyword evidence="9" id="KW-1185">Reference proteome</keyword>
<reference evidence="8" key="3">
    <citation type="submission" date="2025-09" db="UniProtKB">
        <authorList>
            <consortium name="Ensembl"/>
        </authorList>
    </citation>
    <scope>IDENTIFICATION</scope>
</reference>
<dbReference type="GeneTree" id="ENSGT00940000161837"/>
<dbReference type="PANTHER" id="PTHR10498">
    <property type="entry name" value="PARALEMMIN-RELATED"/>
    <property type="match status" value="1"/>
</dbReference>
<protein>
    <recommendedName>
        <fullName evidence="10">Palm2 and akap2 fusion</fullName>
    </recommendedName>
</protein>
<dbReference type="Pfam" id="PF03285">
    <property type="entry name" value="Paralemmin"/>
    <property type="match status" value="1"/>
</dbReference>
<evidence type="ECO:0000313" key="8">
    <source>
        <dbReference type="Ensembl" id="ENSCSEP00000031642.1"/>
    </source>
</evidence>
<evidence type="ECO:0000256" key="3">
    <source>
        <dbReference type="ARBA" id="ARBA00022553"/>
    </source>
</evidence>
<reference evidence="8" key="2">
    <citation type="submission" date="2025-08" db="UniProtKB">
        <authorList>
            <consortium name="Ensembl"/>
        </authorList>
    </citation>
    <scope>IDENTIFICATION</scope>
</reference>
<keyword evidence="2" id="KW-1003">Cell membrane</keyword>
<comment type="subcellular location">
    <subcellularLocation>
        <location evidence="1">Cell membrane</location>
        <topology evidence="1">Lipid-anchor</topology>
        <orientation evidence="1">Cytoplasmic side</orientation>
    </subcellularLocation>
</comment>
<dbReference type="GO" id="GO:0008360">
    <property type="term" value="P:regulation of cell shape"/>
    <property type="evidence" value="ECO:0007669"/>
    <property type="project" value="InterPro"/>
</dbReference>
<dbReference type="InParanoid" id="A0A3P8WYI8"/>
<evidence type="ECO:0000256" key="1">
    <source>
        <dbReference type="ARBA" id="ARBA00004342"/>
    </source>
</evidence>
<reference evidence="8 9" key="1">
    <citation type="journal article" date="2014" name="Nat. Genet.">
        <title>Whole-genome sequence of a flatfish provides insights into ZW sex chromosome evolution and adaptation to a benthic lifestyle.</title>
        <authorList>
            <person name="Chen S."/>
            <person name="Zhang G."/>
            <person name="Shao C."/>
            <person name="Huang Q."/>
            <person name="Liu G."/>
            <person name="Zhang P."/>
            <person name="Song W."/>
            <person name="An N."/>
            <person name="Chalopin D."/>
            <person name="Volff J.N."/>
            <person name="Hong Y."/>
            <person name="Li Q."/>
            <person name="Sha Z."/>
            <person name="Zhou H."/>
            <person name="Xie M."/>
            <person name="Yu Q."/>
            <person name="Liu Y."/>
            <person name="Xiang H."/>
            <person name="Wang N."/>
            <person name="Wu K."/>
            <person name="Yang C."/>
            <person name="Zhou Q."/>
            <person name="Liao X."/>
            <person name="Yang L."/>
            <person name="Hu Q."/>
            <person name="Zhang J."/>
            <person name="Meng L."/>
            <person name="Jin L."/>
            <person name="Tian Y."/>
            <person name="Lian J."/>
            <person name="Yang J."/>
            <person name="Miao G."/>
            <person name="Liu S."/>
            <person name="Liang Z."/>
            <person name="Yan F."/>
            <person name="Li Y."/>
            <person name="Sun B."/>
            <person name="Zhang H."/>
            <person name="Zhang J."/>
            <person name="Zhu Y."/>
            <person name="Du M."/>
            <person name="Zhao Y."/>
            <person name="Schartl M."/>
            <person name="Tang Q."/>
            <person name="Wang J."/>
        </authorList>
    </citation>
    <scope>NUCLEOTIDE SEQUENCE</scope>
</reference>
<feature type="region of interest" description="Disordered" evidence="7">
    <location>
        <begin position="79"/>
        <end position="122"/>
    </location>
</feature>
<organism evidence="8 9">
    <name type="scientific">Cynoglossus semilaevis</name>
    <name type="common">Tongue sole</name>
    <dbReference type="NCBI Taxonomy" id="244447"/>
    <lineage>
        <taxon>Eukaryota</taxon>
        <taxon>Metazoa</taxon>
        <taxon>Chordata</taxon>
        <taxon>Craniata</taxon>
        <taxon>Vertebrata</taxon>
        <taxon>Euteleostomi</taxon>
        <taxon>Actinopterygii</taxon>
        <taxon>Neopterygii</taxon>
        <taxon>Teleostei</taxon>
        <taxon>Neoteleostei</taxon>
        <taxon>Acanthomorphata</taxon>
        <taxon>Carangaria</taxon>
        <taxon>Pleuronectiformes</taxon>
        <taxon>Pleuronectoidei</taxon>
        <taxon>Cynoglossidae</taxon>
        <taxon>Cynoglossinae</taxon>
        <taxon>Cynoglossus</taxon>
    </lineage>
</organism>
<dbReference type="PANTHER" id="PTHR10498:SF10">
    <property type="entry name" value="PALM2 AND AKAP2 FUSION-RELATED"/>
    <property type="match status" value="1"/>
</dbReference>
<evidence type="ECO:0008006" key="10">
    <source>
        <dbReference type="Google" id="ProtNLM"/>
    </source>
</evidence>
<sequence length="122" mass="13265">MEINVHKSSSLPQASAEQPITMVFLGYQDVEDTSESRRLLGFDGAVKAEVVLIDEDDEKSLREKTVTDMSIVDGTAADLVSGRPGTFQTTTLSSDPHPVLRPPPRPPDRTTALLSSDHHPVL</sequence>
<evidence type="ECO:0000256" key="2">
    <source>
        <dbReference type="ARBA" id="ARBA00022475"/>
    </source>
</evidence>
<dbReference type="AlphaFoldDB" id="A0A3P8WYI8"/>
<keyword evidence="3" id="KW-0597">Phosphoprotein</keyword>
<evidence type="ECO:0000256" key="4">
    <source>
        <dbReference type="ARBA" id="ARBA00023054"/>
    </source>
</evidence>
<keyword evidence="5" id="KW-0472">Membrane</keyword>
<keyword evidence="4" id="KW-0175">Coiled coil</keyword>
<keyword evidence="6" id="KW-0449">Lipoprotein</keyword>
<dbReference type="InterPro" id="IPR004965">
    <property type="entry name" value="Paralemmin"/>
</dbReference>
<dbReference type="Proteomes" id="UP000265120">
    <property type="component" value="Chromosome 14"/>
</dbReference>
<evidence type="ECO:0000256" key="5">
    <source>
        <dbReference type="ARBA" id="ARBA00023136"/>
    </source>
</evidence>
<dbReference type="GO" id="GO:0005886">
    <property type="term" value="C:plasma membrane"/>
    <property type="evidence" value="ECO:0007669"/>
    <property type="project" value="UniProtKB-SubCell"/>
</dbReference>
<name>A0A3P8WYI8_CYNSE</name>